<feature type="binding site" evidence="13">
    <location>
        <begin position="262"/>
        <end position="264"/>
    </location>
    <ligand>
        <name>substrate</name>
    </ligand>
</feature>
<dbReference type="InterPro" id="IPR013785">
    <property type="entry name" value="Aldolase_TIM"/>
</dbReference>
<dbReference type="CDD" id="cd01572">
    <property type="entry name" value="QPRTase"/>
    <property type="match status" value="1"/>
</dbReference>
<dbReference type="PANTHER" id="PTHR32179:SF3">
    <property type="entry name" value="NICOTINATE-NUCLEOTIDE PYROPHOSPHORYLASE [CARBOXYLATING]"/>
    <property type="match status" value="1"/>
</dbReference>
<evidence type="ECO:0000313" key="17">
    <source>
        <dbReference type="Proteomes" id="UP000733611"/>
    </source>
</evidence>
<sequence>MLADDIKISVANALKEDLGGAVDLSLDVTAQLIPDDAVNEATVITREPGVFCGKDWVEEVYRQLGGRVTITWFVKDGDEIKPNQELFHLKGHARTMLTAERTTLNFVQTLSGVATTVHEYVKAMGETKTQLLDTRKTIPGLRTALKYAVTVGGGHNHRIGLFDMYLIKENHIMACGSITAAVQKARELKPNTKVEVEVENLTELREALAAKADIIMLDNFEFDGMVEAVKVTAGQAKLEISGNVNLQTIGKYASTGVDFISVGALTKNVRALDLSMRFVKEPKN</sequence>
<evidence type="ECO:0000256" key="13">
    <source>
        <dbReference type="PIRSR" id="PIRSR006250-1"/>
    </source>
</evidence>
<evidence type="ECO:0000256" key="8">
    <source>
        <dbReference type="ARBA" id="ARBA00022679"/>
    </source>
</evidence>
<evidence type="ECO:0000256" key="5">
    <source>
        <dbReference type="ARBA" id="ARBA00011944"/>
    </source>
</evidence>
<feature type="binding site" evidence="13">
    <location>
        <position position="158"/>
    </location>
    <ligand>
        <name>substrate</name>
    </ligand>
</feature>
<dbReference type="InterPro" id="IPR002638">
    <property type="entry name" value="Quinolinate_PRibosylTrfase_C"/>
</dbReference>
<reference evidence="16" key="1">
    <citation type="journal article" date="2021" name="PeerJ">
        <title>Extensive microbial diversity within the chicken gut microbiome revealed by metagenomics and culture.</title>
        <authorList>
            <person name="Gilroy R."/>
            <person name="Ravi A."/>
            <person name="Getino M."/>
            <person name="Pursley I."/>
            <person name="Horton D.L."/>
            <person name="Alikhan N.F."/>
            <person name="Baker D."/>
            <person name="Gharbi K."/>
            <person name="Hall N."/>
            <person name="Watson M."/>
            <person name="Adriaenssens E.M."/>
            <person name="Foster-Nyarko E."/>
            <person name="Jarju S."/>
            <person name="Secka A."/>
            <person name="Antonio M."/>
            <person name="Oren A."/>
            <person name="Chaudhuri R.R."/>
            <person name="La Ragione R."/>
            <person name="Hildebrand F."/>
            <person name="Pallen M.J."/>
        </authorList>
    </citation>
    <scope>NUCLEOTIDE SEQUENCE</scope>
    <source>
        <strain evidence="16">378</strain>
    </source>
</reference>
<dbReference type="InterPro" id="IPR036068">
    <property type="entry name" value="Nicotinate_pribotase-like_C"/>
</dbReference>
<dbReference type="NCBIfam" id="TIGR00078">
    <property type="entry name" value="nadC"/>
    <property type="match status" value="1"/>
</dbReference>
<feature type="binding site" evidence="13">
    <location>
        <position position="218"/>
    </location>
    <ligand>
        <name>substrate</name>
    </ligand>
</feature>
<dbReference type="GO" id="GO:0004514">
    <property type="term" value="F:nicotinate-nucleotide diphosphorylase (carboxylating) activity"/>
    <property type="evidence" value="ECO:0007669"/>
    <property type="project" value="UniProtKB-EC"/>
</dbReference>
<feature type="binding site" evidence="13">
    <location>
        <position position="101"/>
    </location>
    <ligand>
        <name>substrate</name>
    </ligand>
</feature>
<dbReference type="GO" id="GO:0005737">
    <property type="term" value="C:cytoplasm"/>
    <property type="evidence" value="ECO:0007669"/>
    <property type="project" value="TreeGrafter"/>
</dbReference>
<keyword evidence="7 12" id="KW-0328">Glycosyltransferase</keyword>
<name>A0A948TFY3_9GAMM</name>
<evidence type="ECO:0000259" key="14">
    <source>
        <dbReference type="Pfam" id="PF01729"/>
    </source>
</evidence>
<dbReference type="PANTHER" id="PTHR32179">
    <property type="entry name" value="NICOTINATE-NUCLEOTIDE PYROPHOSPHORYLASE [CARBOXYLATING]"/>
    <property type="match status" value="1"/>
</dbReference>
<evidence type="ECO:0000259" key="15">
    <source>
        <dbReference type="Pfam" id="PF02749"/>
    </source>
</evidence>
<dbReference type="EMBL" id="JAHLFE010000094">
    <property type="protein sequence ID" value="MBU3844164.1"/>
    <property type="molecule type" value="Genomic_DNA"/>
</dbReference>
<dbReference type="EC" id="2.4.2.19" evidence="5"/>
<evidence type="ECO:0000256" key="11">
    <source>
        <dbReference type="ARBA" id="ARBA00069173"/>
    </source>
</evidence>
<dbReference type="FunFam" id="3.90.1170.20:FF:000001">
    <property type="entry name" value="Nicotinate-nucleotide diphosphorylase (Carboxylating)"/>
    <property type="match status" value="1"/>
</dbReference>
<dbReference type="Gene3D" id="3.20.20.70">
    <property type="entry name" value="Aldolase class I"/>
    <property type="match status" value="1"/>
</dbReference>
<dbReference type="InterPro" id="IPR027277">
    <property type="entry name" value="NadC/ModD"/>
</dbReference>
<accession>A0A948TFY3</accession>
<dbReference type="InterPro" id="IPR004393">
    <property type="entry name" value="NadC"/>
</dbReference>
<dbReference type="PIRSF" id="PIRSF006250">
    <property type="entry name" value="NadC_ModD"/>
    <property type="match status" value="1"/>
</dbReference>
<dbReference type="GO" id="GO:0009435">
    <property type="term" value="P:NAD+ biosynthetic process"/>
    <property type="evidence" value="ECO:0007669"/>
    <property type="project" value="InterPro"/>
</dbReference>
<evidence type="ECO:0000256" key="4">
    <source>
        <dbReference type="ARBA" id="ARBA00011218"/>
    </source>
</evidence>
<organism evidence="16 17">
    <name type="scientific">Candidatus Anaerobiospirillum pullicola</name>
    <dbReference type="NCBI Taxonomy" id="2838451"/>
    <lineage>
        <taxon>Bacteria</taxon>
        <taxon>Pseudomonadati</taxon>
        <taxon>Pseudomonadota</taxon>
        <taxon>Gammaproteobacteria</taxon>
        <taxon>Aeromonadales</taxon>
        <taxon>Succinivibrionaceae</taxon>
        <taxon>Anaerobiospirillum</taxon>
    </lineage>
</organism>
<evidence type="ECO:0000256" key="3">
    <source>
        <dbReference type="ARBA" id="ARBA00009400"/>
    </source>
</evidence>
<dbReference type="Proteomes" id="UP000733611">
    <property type="component" value="Unassembled WGS sequence"/>
</dbReference>
<protein>
    <recommendedName>
        <fullName evidence="11">Probable nicotinate-nucleotide pyrophosphorylase [carboxylating]</fullName>
        <ecNumber evidence="5">2.4.2.19</ecNumber>
    </recommendedName>
    <alternativeName>
        <fullName evidence="9">Quinolinate phosphoribosyltransferase [decarboxylating]</fullName>
    </alternativeName>
</protein>
<comment type="pathway">
    <text evidence="2">Cofactor biosynthesis; NAD(+) biosynthesis; nicotinate D-ribonucleotide from quinolinate: step 1/1.</text>
</comment>
<comment type="subunit">
    <text evidence="4">Hexamer formed by 3 homodimers.</text>
</comment>
<gene>
    <name evidence="16" type="primary">nadC</name>
    <name evidence="16" type="ORF">H9847_04735</name>
</gene>
<evidence type="ECO:0000256" key="6">
    <source>
        <dbReference type="ARBA" id="ARBA00022642"/>
    </source>
</evidence>
<dbReference type="AlphaFoldDB" id="A0A948TFY3"/>
<feature type="binding site" evidence="13">
    <location>
        <position position="168"/>
    </location>
    <ligand>
        <name>substrate</name>
    </ligand>
</feature>
<comment type="caution">
    <text evidence="16">The sequence shown here is derived from an EMBL/GenBank/DDBJ whole genome shotgun (WGS) entry which is preliminary data.</text>
</comment>
<keyword evidence="8 12" id="KW-0808">Transferase</keyword>
<feature type="binding site" evidence="13">
    <location>
        <begin position="134"/>
        <end position="136"/>
    </location>
    <ligand>
        <name>substrate</name>
    </ligand>
</feature>
<comment type="catalytic activity">
    <reaction evidence="10">
        <text>nicotinate beta-D-ribonucleotide + CO2 + diphosphate = quinolinate + 5-phospho-alpha-D-ribose 1-diphosphate + 2 H(+)</text>
        <dbReference type="Rhea" id="RHEA:12733"/>
        <dbReference type="ChEBI" id="CHEBI:15378"/>
        <dbReference type="ChEBI" id="CHEBI:16526"/>
        <dbReference type="ChEBI" id="CHEBI:29959"/>
        <dbReference type="ChEBI" id="CHEBI:33019"/>
        <dbReference type="ChEBI" id="CHEBI:57502"/>
        <dbReference type="ChEBI" id="CHEBI:58017"/>
        <dbReference type="EC" id="2.4.2.19"/>
    </reaction>
</comment>
<evidence type="ECO:0000256" key="12">
    <source>
        <dbReference type="PIRNR" id="PIRNR006250"/>
    </source>
</evidence>
<feature type="binding site" evidence="13">
    <location>
        <begin position="241"/>
        <end position="243"/>
    </location>
    <ligand>
        <name>substrate</name>
    </ligand>
</feature>
<evidence type="ECO:0000256" key="1">
    <source>
        <dbReference type="ARBA" id="ARBA00003237"/>
    </source>
</evidence>
<evidence type="ECO:0000256" key="2">
    <source>
        <dbReference type="ARBA" id="ARBA00004893"/>
    </source>
</evidence>
<evidence type="ECO:0000256" key="7">
    <source>
        <dbReference type="ARBA" id="ARBA00022676"/>
    </source>
</evidence>
<dbReference type="InterPro" id="IPR022412">
    <property type="entry name" value="Quinolinate_PRibosylTrfase_N"/>
</dbReference>
<comment type="similarity">
    <text evidence="3 12">Belongs to the NadC/ModD family.</text>
</comment>
<dbReference type="FunFam" id="3.20.20.70:FF:000030">
    <property type="entry name" value="Nicotinate-nucleotide pyrophosphorylase, carboxylating"/>
    <property type="match status" value="1"/>
</dbReference>
<evidence type="ECO:0000256" key="10">
    <source>
        <dbReference type="ARBA" id="ARBA00047445"/>
    </source>
</evidence>
<dbReference type="Pfam" id="PF02749">
    <property type="entry name" value="QRPTase_N"/>
    <property type="match status" value="1"/>
</dbReference>
<dbReference type="Pfam" id="PF01729">
    <property type="entry name" value="QRPTase_C"/>
    <property type="match status" value="1"/>
</dbReference>
<dbReference type="SUPFAM" id="SSF51690">
    <property type="entry name" value="Nicotinate/Quinolinate PRTase C-terminal domain-like"/>
    <property type="match status" value="1"/>
</dbReference>
<dbReference type="SUPFAM" id="SSF54675">
    <property type="entry name" value="Nicotinate/Quinolinate PRTase N-terminal domain-like"/>
    <property type="match status" value="1"/>
</dbReference>
<comment type="function">
    <text evidence="1">Involved in the catabolism of quinolinic acid (QA).</text>
</comment>
<feature type="domain" description="Quinolinate phosphoribosyl transferase C-terminal" evidence="14">
    <location>
        <begin position="113"/>
        <end position="277"/>
    </location>
</feature>
<reference evidence="16" key="2">
    <citation type="submission" date="2021-04" db="EMBL/GenBank/DDBJ databases">
        <authorList>
            <person name="Gilroy R."/>
        </authorList>
    </citation>
    <scope>NUCLEOTIDE SEQUENCE</scope>
    <source>
        <strain evidence="16">378</strain>
    </source>
</reference>
<feature type="domain" description="Quinolinate phosphoribosyl transferase N-terminal" evidence="15">
    <location>
        <begin position="27"/>
        <end position="111"/>
    </location>
</feature>
<dbReference type="Gene3D" id="3.90.1170.20">
    <property type="entry name" value="Quinolinate phosphoribosyl transferase, N-terminal domain"/>
    <property type="match status" value="1"/>
</dbReference>
<proteinExistence type="inferred from homology"/>
<evidence type="ECO:0000256" key="9">
    <source>
        <dbReference type="ARBA" id="ARBA00033102"/>
    </source>
</evidence>
<dbReference type="GO" id="GO:0034213">
    <property type="term" value="P:quinolinate catabolic process"/>
    <property type="evidence" value="ECO:0007669"/>
    <property type="project" value="TreeGrafter"/>
</dbReference>
<evidence type="ECO:0000313" key="16">
    <source>
        <dbReference type="EMBL" id="MBU3844164.1"/>
    </source>
</evidence>
<keyword evidence="6" id="KW-0662">Pyridine nucleotide biosynthesis</keyword>
<feature type="binding site" evidence="13">
    <location>
        <position position="197"/>
    </location>
    <ligand>
        <name>substrate</name>
    </ligand>
</feature>
<dbReference type="InterPro" id="IPR037128">
    <property type="entry name" value="Quinolinate_PRibosylTase_N_sf"/>
</dbReference>